<keyword evidence="10" id="KW-1185">Reference proteome</keyword>
<dbReference type="GeneTree" id="ENSGT01150000289053"/>
<accession>A0AAZ3P0S2</accession>
<sequence length="163" mass="18293">NESHLCETILCILGPTVGRLILPTPKPRLFSLDSFIGLAVASTETHWLRCVPGSCSLELTRAFVVGEWGLVLVKTILPCKSNMAAPLRTLCSTDGRSAPPLKGQLRRKQERETLARRVVNLSPEVDKGMEVWREKREEAKRIEERNKSLLLKPKGNLLLKKNK</sequence>
<evidence type="ECO:0000256" key="5">
    <source>
        <dbReference type="ARBA" id="ARBA00023128"/>
    </source>
</evidence>
<evidence type="ECO:0000256" key="4">
    <source>
        <dbReference type="ARBA" id="ARBA00022980"/>
    </source>
</evidence>
<comment type="subcellular location">
    <subcellularLocation>
        <location evidence="1">Mitochondrion</location>
    </subcellularLocation>
</comment>
<dbReference type="GO" id="GO:0032543">
    <property type="term" value="P:mitochondrial translation"/>
    <property type="evidence" value="ECO:0007669"/>
    <property type="project" value="InterPro"/>
</dbReference>
<dbReference type="AlphaFoldDB" id="A0AAZ3P0S2"/>
<dbReference type="GO" id="GO:0005762">
    <property type="term" value="C:mitochondrial large ribosomal subunit"/>
    <property type="evidence" value="ECO:0007669"/>
    <property type="project" value="InterPro"/>
</dbReference>
<evidence type="ECO:0000256" key="1">
    <source>
        <dbReference type="ARBA" id="ARBA00004173"/>
    </source>
</evidence>
<evidence type="ECO:0000256" key="3">
    <source>
        <dbReference type="ARBA" id="ARBA00022946"/>
    </source>
</evidence>
<dbReference type="GO" id="GO:0003735">
    <property type="term" value="F:structural constituent of ribosome"/>
    <property type="evidence" value="ECO:0007669"/>
    <property type="project" value="InterPro"/>
</dbReference>
<keyword evidence="6" id="KW-0687">Ribonucleoprotein</keyword>
<dbReference type="InterPro" id="IPR034596">
    <property type="entry name" value="Ribosomal_mL52"/>
</dbReference>
<organism evidence="9 10">
    <name type="scientific">Oncorhynchus tshawytscha</name>
    <name type="common">Chinook salmon</name>
    <name type="synonym">Salmo tshawytscha</name>
    <dbReference type="NCBI Taxonomy" id="74940"/>
    <lineage>
        <taxon>Eukaryota</taxon>
        <taxon>Metazoa</taxon>
        <taxon>Chordata</taxon>
        <taxon>Craniata</taxon>
        <taxon>Vertebrata</taxon>
        <taxon>Euteleostomi</taxon>
        <taxon>Actinopterygii</taxon>
        <taxon>Neopterygii</taxon>
        <taxon>Teleostei</taxon>
        <taxon>Protacanthopterygii</taxon>
        <taxon>Salmoniformes</taxon>
        <taxon>Salmonidae</taxon>
        <taxon>Salmoninae</taxon>
        <taxon>Oncorhynchus</taxon>
    </lineage>
</organism>
<evidence type="ECO:0000313" key="10">
    <source>
        <dbReference type="Proteomes" id="UP000694402"/>
    </source>
</evidence>
<keyword evidence="3" id="KW-0809">Transit peptide</keyword>
<name>A0AAZ3P0S2_ONCTS</name>
<evidence type="ECO:0000256" key="7">
    <source>
        <dbReference type="ARBA" id="ARBA00035181"/>
    </source>
</evidence>
<evidence type="ECO:0000256" key="2">
    <source>
        <dbReference type="ARBA" id="ARBA00007232"/>
    </source>
</evidence>
<dbReference type="Ensembl" id="ENSOTST00005127709.1">
    <property type="protein sequence ID" value="ENSOTSP00005109698.1"/>
    <property type="gene ID" value="ENSOTSG00005054657.1"/>
</dbReference>
<keyword evidence="5" id="KW-0496">Mitochondrion</keyword>
<evidence type="ECO:0000256" key="6">
    <source>
        <dbReference type="ARBA" id="ARBA00023274"/>
    </source>
</evidence>
<dbReference type="PANTHER" id="PTHR34090">
    <property type="entry name" value="39S RIBOSOMAL PROTEIN L52, MITOCHONDRIAL"/>
    <property type="match status" value="1"/>
</dbReference>
<protein>
    <recommendedName>
        <fullName evidence="7">Large ribosomal subunit protein mL52</fullName>
    </recommendedName>
    <alternativeName>
        <fullName evidence="8">39S ribosomal protein L52, mitochondrial</fullName>
    </alternativeName>
</protein>
<reference evidence="10" key="1">
    <citation type="journal article" date="2018" name="PLoS ONE">
        <title>Chinook salmon (Oncorhynchus tshawytscha) genome and transcriptome.</title>
        <authorList>
            <person name="Christensen K.A."/>
            <person name="Leong J.S."/>
            <person name="Sakhrani D."/>
            <person name="Biagi C.A."/>
            <person name="Minkley D.R."/>
            <person name="Withler R.E."/>
            <person name="Rondeau E.B."/>
            <person name="Koop B.F."/>
            <person name="Devlin R.H."/>
        </authorList>
    </citation>
    <scope>NUCLEOTIDE SEQUENCE [LARGE SCALE GENOMIC DNA]</scope>
</reference>
<reference evidence="9" key="2">
    <citation type="submission" date="2025-08" db="UniProtKB">
        <authorList>
            <consortium name="Ensembl"/>
        </authorList>
    </citation>
    <scope>IDENTIFICATION</scope>
</reference>
<comment type="similarity">
    <text evidence="2">Belongs to the mitochondrion-specific ribosomal protein mL52 family.</text>
</comment>
<reference evidence="9" key="3">
    <citation type="submission" date="2025-09" db="UniProtKB">
        <authorList>
            <consortium name="Ensembl"/>
        </authorList>
    </citation>
    <scope>IDENTIFICATION</scope>
</reference>
<proteinExistence type="inferred from homology"/>
<dbReference type="Pfam" id="PF18699">
    <property type="entry name" value="MRPL52"/>
    <property type="match status" value="1"/>
</dbReference>
<dbReference type="Proteomes" id="UP000694402">
    <property type="component" value="Unassembled WGS sequence"/>
</dbReference>
<evidence type="ECO:0000313" key="9">
    <source>
        <dbReference type="Ensembl" id="ENSOTSP00005109698.1"/>
    </source>
</evidence>
<dbReference type="PANTHER" id="PTHR34090:SF1">
    <property type="entry name" value="LARGE RIBOSOMAL SUBUNIT PROTEIN ML52"/>
    <property type="match status" value="1"/>
</dbReference>
<gene>
    <name evidence="9" type="primary">MTRFR</name>
</gene>
<keyword evidence="4" id="KW-0689">Ribosomal protein</keyword>
<evidence type="ECO:0000256" key="8">
    <source>
        <dbReference type="ARBA" id="ARBA00035425"/>
    </source>
</evidence>